<organism evidence="2 3">
    <name type="scientific">Folsomia candida</name>
    <name type="common">Springtail</name>
    <dbReference type="NCBI Taxonomy" id="158441"/>
    <lineage>
        <taxon>Eukaryota</taxon>
        <taxon>Metazoa</taxon>
        <taxon>Ecdysozoa</taxon>
        <taxon>Arthropoda</taxon>
        <taxon>Hexapoda</taxon>
        <taxon>Collembola</taxon>
        <taxon>Entomobryomorpha</taxon>
        <taxon>Isotomoidea</taxon>
        <taxon>Isotomidae</taxon>
        <taxon>Proisotominae</taxon>
        <taxon>Folsomia</taxon>
    </lineage>
</organism>
<protein>
    <submittedName>
        <fullName evidence="2">Uncharacterized protein</fullName>
    </submittedName>
</protein>
<dbReference type="Proteomes" id="UP000198287">
    <property type="component" value="Unassembled WGS sequence"/>
</dbReference>
<name>A0A226ESK2_FOLCA</name>
<evidence type="ECO:0000313" key="2">
    <source>
        <dbReference type="EMBL" id="OXA59771.1"/>
    </source>
</evidence>
<reference evidence="2 3" key="1">
    <citation type="submission" date="2015-12" db="EMBL/GenBank/DDBJ databases">
        <title>The genome of Folsomia candida.</title>
        <authorList>
            <person name="Faddeeva A."/>
            <person name="Derks M.F."/>
            <person name="Anvar Y."/>
            <person name="Smit S."/>
            <person name="Van Straalen N."/>
            <person name="Roelofs D."/>
        </authorList>
    </citation>
    <scope>NUCLEOTIDE SEQUENCE [LARGE SCALE GENOMIC DNA]</scope>
    <source>
        <strain evidence="2 3">VU population</strain>
        <tissue evidence="2">Whole body</tissue>
    </source>
</reference>
<accession>A0A226ESK2</accession>
<evidence type="ECO:0000313" key="3">
    <source>
        <dbReference type="Proteomes" id="UP000198287"/>
    </source>
</evidence>
<proteinExistence type="predicted"/>
<gene>
    <name evidence="2" type="ORF">Fcan01_04962</name>
</gene>
<evidence type="ECO:0000256" key="1">
    <source>
        <dbReference type="SAM" id="SignalP"/>
    </source>
</evidence>
<keyword evidence="1" id="KW-0732">Signal</keyword>
<feature type="signal peptide" evidence="1">
    <location>
        <begin position="1"/>
        <end position="18"/>
    </location>
</feature>
<dbReference type="EMBL" id="LNIX01000002">
    <property type="protein sequence ID" value="OXA59771.1"/>
    <property type="molecule type" value="Genomic_DNA"/>
</dbReference>
<feature type="chain" id="PRO_5012985613" evidence="1">
    <location>
        <begin position="19"/>
        <end position="138"/>
    </location>
</feature>
<comment type="caution">
    <text evidence="2">The sequence shown here is derived from an EMBL/GenBank/DDBJ whole genome shotgun (WGS) entry which is preliminary data.</text>
</comment>
<dbReference type="AlphaFoldDB" id="A0A226ESK2"/>
<sequence length="138" mass="15110">MKSFVAFVALLFVTLTVCGNVDYDRCGMRIGGCEGRVCWMTPGTPYLCEGDLYPSSAAASLSLRVTAVYLTTTITIIDTVLENSSIQPGFLYTVKFTIVPNDILAGEYLPVQAEIYHTVGTITEICVGFHVRVEQLKK</sequence>
<keyword evidence="3" id="KW-1185">Reference proteome</keyword>